<dbReference type="GO" id="GO:0003874">
    <property type="term" value="F:6-pyruvoyltetrahydropterin synthase activity"/>
    <property type="evidence" value="ECO:0007669"/>
    <property type="project" value="UniProtKB-EC"/>
</dbReference>
<comment type="pathway">
    <text evidence="2">Cofactor biosynthesis; tetrahydrobiopterin biosynthesis; tetrahydrobiopterin from 7,8-dihydroneopterin triphosphate: step 1/3.</text>
</comment>
<dbReference type="InterPro" id="IPR038418">
    <property type="entry name" value="6-PTP_synth/QueD_sf"/>
</dbReference>
<evidence type="ECO:0000256" key="5">
    <source>
        <dbReference type="ARBA" id="ARBA00022723"/>
    </source>
</evidence>
<evidence type="ECO:0000256" key="9">
    <source>
        <dbReference type="SAM" id="MobiDB-lite"/>
    </source>
</evidence>
<protein>
    <recommendedName>
        <fullName evidence="4">6-pyruvoyltetrahydropterin synthase</fullName>
        <ecNumber evidence="4">4.2.3.12</ecNumber>
    </recommendedName>
</protein>
<evidence type="ECO:0000256" key="1">
    <source>
        <dbReference type="ARBA" id="ARBA00001947"/>
    </source>
</evidence>
<evidence type="ECO:0000256" key="3">
    <source>
        <dbReference type="ARBA" id="ARBA00009164"/>
    </source>
</evidence>
<feature type="compositionally biased region" description="Pro residues" evidence="9">
    <location>
        <begin position="50"/>
        <end position="67"/>
    </location>
</feature>
<evidence type="ECO:0000313" key="10">
    <source>
        <dbReference type="EMBL" id="OSX77222.1"/>
    </source>
</evidence>
<keyword evidence="7" id="KW-0783">Tetrahydrobiopterin biosynthesis</keyword>
<keyword evidence="5" id="KW-0479">Metal-binding</keyword>
<dbReference type="SUPFAM" id="SSF55620">
    <property type="entry name" value="Tetrahydrobiopterin biosynthesis enzymes-like"/>
    <property type="match status" value="1"/>
</dbReference>
<evidence type="ECO:0000256" key="4">
    <source>
        <dbReference type="ARBA" id="ARBA00013100"/>
    </source>
</evidence>
<dbReference type="Gene3D" id="3.30.479.10">
    <property type="entry name" value="6-pyruvoyl tetrahydropterin synthase/QueD"/>
    <property type="match status" value="1"/>
</dbReference>
<name>A0A1X6P8K1_PORUM</name>
<dbReference type="OrthoDB" id="4419at2759"/>
<comment type="similarity">
    <text evidence="3">Belongs to the PTPS family.</text>
</comment>
<dbReference type="UniPathway" id="UPA00849">
    <property type="reaction ID" value="UER00819"/>
</dbReference>
<evidence type="ECO:0000313" key="11">
    <source>
        <dbReference type="Proteomes" id="UP000218209"/>
    </source>
</evidence>
<comment type="cofactor">
    <cofactor evidence="1">
        <name>Zn(2+)</name>
        <dbReference type="ChEBI" id="CHEBI:29105"/>
    </cofactor>
</comment>
<dbReference type="GO" id="GO:0006729">
    <property type="term" value="P:tetrahydrobiopterin biosynthetic process"/>
    <property type="evidence" value="ECO:0007669"/>
    <property type="project" value="UniProtKB-UniPathway"/>
</dbReference>
<keyword evidence="11" id="KW-1185">Reference proteome</keyword>
<dbReference type="InterPro" id="IPR007115">
    <property type="entry name" value="6-PTP_synth/QueD"/>
</dbReference>
<keyword evidence="6" id="KW-0862">Zinc</keyword>
<sequence>MSARRGVNAAAPLFGQPDDPATGSPPLGMWCLAGLERATAFAAARHGAGDPPPRSPPPPVADPPPARGAPVVTLKRRLTFASAHALSNPALSPAASAALYGRCASPHGHNYTLWVSVRAPIDPVSGMVCCATDLKATMSAAVADMDHADLGGIPALGGVSTVERVAVLLWERLAGAGGLEGVLAEVELAETENIRAVYRGECHADAGGRGKGGGCRPRPCDGGGHAVLGFSDVCWSRGGAAGRGRATARVAVSRARPALVAAPGAECRRSCRRGGPLRWAQRPRWQWRLTRVPPEGNDLAAAPAAAASRSFVWWR</sequence>
<evidence type="ECO:0000256" key="7">
    <source>
        <dbReference type="ARBA" id="ARBA00023007"/>
    </source>
</evidence>
<proteinExistence type="inferred from homology"/>
<dbReference type="EC" id="4.2.3.12" evidence="4"/>
<reference evidence="10 11" key="1">
    <citation type="submission" date="2017-03" db="EMBL/GenBank/DDBJ databases">
        <title>WGS assembly of Porphyra umbilicalis.</title>
        <authorList>
            <person name="Brawley S.H."/>
            <person name="Blouin N.A."/>
            <person name="Ficko-Blean E."/>
            <person name="Wheeler G.L."/>
            <person name="Lohr M."/>
            <person name="Goodson H.V."/>
            <person name="Jenkins J.W."/>
            <person name="Blaby-Haas C.E."/>
            <person name="Helliwell K.E."/>
            <person name="Chan C."/>
            <person name="Marriage T."/>
            <person name="Bhattacharya D."/>
            <person name="Klein A.S."/>
            <person name="Badis Y."/>
            <person name="Brodie J."/>
            <person name="Cao Y."/>
            <person name="Collen J."/>
            <person name="Dittami S.M."/>
            <person name="Gachon C.M."/>
            <person name="Green B.R."/>
            <person name="Karpowicz S."/>
            <person name="Kim J.W."/>
            <person name="Kudahl U."/>
            <person name="Lin S."/>
            <person name="Michel G."/>
            <person name="Mittag M."/>
            <person name="Olson B.J."/>
            <person name="Pangilinan J."/>
            <person name="Peng Y."/>
            <person name="Qiu H."/>
            <person name="Shu S."/>
            <person name="Singer J.T."/>
            <person name="Smith A.G."/>
            <person name="Sprecher B.N."/>
            <person name="Wagner V."/>
            <person name="Wang W."/>
            <person name="Wang Z.-Y."/>
            <person name="Yan J."/>
            <person name="Yarish C."/>
            <person name="Zoeuner-Riek S."/>
            <person name="Zhuang Y."/>
            <person name="Zou Y."/>
            <person name="Lindquist E.A."/>
            <person name="Grimwood J."/>
            <person name="Barry K."/>
            <person name="Rokhsar D.S."/>
            <person name="Schmutz J."/>
            <person name="Stiller J.W."/>
            <person name="Grossman A.R."/>
            <person name="Prochnik S.E."/>
        </authorList>
    </citation>
    <scope>NUCLEOTIDE SEQUENCE [LARGE SCALE GENOMIC DNA]</scope>
    <source>
        <strain evidence="10">4086291</strain>
    </source>
</reference>
<keyword evidence="8" id="KW-0456">Lyase</keyword>
<dbReference type="PANTHER" id="PTHR12589">
    <property type="entry name" value="PYRUVOYL TETRAHYDROBIOPTERIN SYNTHASE"/>
    <property type="match status" value="1"/>
</dbReference>
<evidence type="ECO:0000256" key="8">
    <source>
        <dbReference type="ARBA" id="ARBA00023239"/>
    </source>
</evidence>
<evidence type="ECO:0000256" key="6">
    <source>
        <dbReference type="ARBA" id="ARBA00022833"/>
    </source>
</evidence>
<feature type="region of interest" description="Disordered" evidence="9">
    <location>
        <begin position="1"/>
        <end position="22"/>
    </location>
</feature>
<accession>A0A1X6P8K1</accession>
<dbReference type="AlphaFoldDB" id="A0A1X6P8K1"/>
<dbReference type="PANTHER" id="PTHR12589:SF7">
    <property type="entry name" value="6-PYRUVOYL TETRAHYDROBIOPTERIN SYNTHASE"/>
    <property type="match status" value="1"/>
</dbReference>
<dbReference type="EMBL" id="KV918844">
    <property type="protein sequence ID" value="OSX77222.1"/>
    <property type="molecule type" value="Genomic_DNA"/>
</dbReference>
<evidence type="ECO:0000256" key="2">
    <source>
        <dbReference type="ARBA" id="ARBA00005126"/>
    </source>
</evidence>
<dbReference type="GO" id="GO:0005739">
    <property type="term" value="C:mitochondrion"/>
    <property type="evidence" value="ECO:0007669"/>
    <property type="project" value="TreeGrafter"/>
</dbReference>
<dbReference type="Proteomes" id="UP000218209">
    <property type="component" value="Unassembled WGS sequence"/>
</dbReference>
<organism evidence="10 11">
    <name type="scientific">Porphyra umbilicalis</name>
    <name type="common">Purple laver</name>
    <name type="synonym">Red alga</name>
    <dbReference type="NCBI Taxonomy" id="2786"/>
    <lineage>
        <taxon>Eukaryota</taxon>
        <taxon>Rhodophyta</taxon>
        <taxon>Bangiophyceae</taxon>
        <taxon>Bangiales</taxon>
        <taxon>Bangiaceae</taxon>
        <taxon>Porphyra</taxon>
    </lineage>
</organism>
<dbReference type="Pfam" id="PF01242">
    <property type="entry name" value="PTPS"/>
    <property type="match status" value="1"/>
</dbReference>
<gene>
    <name evidence="10" type="ORF">BU14_0158s0027</name>
</gene>
<feature type="region of interest" description="Disordered" evidence="9">
    <location>
        <begin position="42"/>
        <end position="69"/>
    </location>
</feature>
<dbReference type="GO" id="GO:0046872">
    <property type="term" value="F:metal ion binding"/>
    <property type="evidence" value="ECO:0007669"/>
    <property type="project" value="UniProtKB-KW"/>
</dbReference>